<sequence>MRTLGFAAAALCALLCSPGAPAGGTPGQFDYWVLTLSWSPEYCTADIGDEQCPKHLDFVVQGLQPQNELGRSPSSCGDRTRVPKDLLVRMLPMMASEKLIQHEWNTHGSCSGLDQQNYFELVERARRKLEIPGAYDAPEQRIETSRDAVLQAFKSTNPDFTGEDFALDCRGHWLDEIHVCFDRDLDPRACASNVENDCGNKVMVRSNR</sequence>
<dbReference type="InterPro" id="IPR001568">
    <property type="entry name" value="RNase_T2-like"/>
</dbReference>
<keyword evidence="5" id="KW-1185">Reference proteome</keyword>
<reference evidence="4 5" key="1">
    <citation type="journal article" date="2014" name="Int. J. Syst. Evol. Microbiol.">
        <title>Solimonas terrae sp. nov., isolated from soil.</title>
        <authorList>
            <person name="Kim S.J."/>
            <person name="Moon J.Y."/>
            <person name="Weon H.Y."/>
            <person name="Ahn J.H."/>
            <person name="Chen W.M."/>
            <person name="Kwon S.W."/>
        </authorList>
    </citation>
    <scope>NUCLEOTIDE SEQUENCE [LARGE SCALE GENOMIC DNA]</scope>
    <source>
        <strain evidence="4 5">KIS83-12</strain>
    </source>
</reference>
<dbReference type="Proteomes" id="UP000472676">
    <property type="component" value="Unassembled WGS sequence"/>
</dbReference>
<dbReference type="SUPFAM" id="SSF55895">
    <property type="entry name" value="Ribonuclease Rh-like"/>
    <property type="match status" value="1"/>
</dbReference>
<feature type="signal peptide" evidence="3">
    <location>
        <begin position="1"/>
        <end position="22"/>
    </location>
</feature>
<dbReference type="GO" id="GO:0033897">
    <property type="term" value="F:ribonuclease T2 activity"/>
    <property type="evidence" value="ECO:0007669"/>
    <property type="project" value="InterPro"/>
</dbReference>
<feature type="chain" id="PRO_5026880212" evidence="3">
    <location>
        <begin position="23"/>
        <end position="208"/>
    </location>
</feature>
<evidence type="ECO:0000256" key="2">
    <source>
        <dbReference type="RuleBase" id="RU004328"/>
    </source>
</evidence>
<dbReference type="EMBL" id="JAAMOW010000001">
    <property type="protein sequence ID" value="NGY03443.1"/>
    <property type="molecule type" value="Genomic_DNA"/>
</dbReference>
<comment type="similarity">
    <text evidence="1 2">Belongs to the RNase T2 family.</text>
</comment>
<dbReference type="RefSeq" id="WP_166250853.1">
    <property type="nucleotide sequence ID" value="NZ_JAAMOW010000001.1"/>
</dbReference>
<dbReference type="InterPro" id="IPR033130">
    <property type="entry name" value="RNase_T2_His_AS_2"/>
</dbReference>
<accession>A0A6M2BN38</accession>
<dbReference type="GO" id="GO:0003723">
    <property type="term" value="F:RNA binding"/>
    <property type="evidence" value="ECO:0007669"/>
    <property type="project" value="InterPro"/>
</dbReference>
<dbReference type="PROSITE" id="PS00531">
    <property type="entry name" value="RNASE_T2_2"/>
    <property type="match status" value="1"/>
</dbReference>
<evidence type="ECO:0000313" key="4">
    <source>
        <dbReference type="EMBL" id="NGY03443.1"/>
    </source>
</evidence>
<dbReference type="Pfam" id="PF00445">
    <property type="entry name" value="Ribonuclease_T2"/>
    <property type="match status" value="1"/>
</dbReference>
<name>A0A6M2BN38_9GAMM</name>
<gene>
    <name evidence="4" type="ORF">G7Y85_01555</name>
</gene>
<organism evidence="4 5">
    <name type="scientific">Solimonas terrae</name>
    <dbReference type="NCBI Taxonomy" id="1396819"/>
    <lineage>
        <taxon>Bacteria</taxon>
        <taxon>Pseudomonadati</taxon>
        <taxon>Pseudomonadota</taxon>
        <taxon>Gammaproteobacteria</taxon>
        <taxon>Nevskiales</taxon>
        <taxon>Nevskiaceae</taxon>
        <taxon>Solimonas</taxon>
    </lineage>
</organism>
<evidence type="ECO:0000256" key="1">
    <source>
        <dbReference type="ARBA" id="ARBA00007469"/>
    </source>
</evidence>
<dbReference type="AlphaFoldDB" id="A0A6M2BN38"/>
<dbReference type="PANTHER" id="PTHR11240">
    <property type="entry name" value="RIBONUCLEASE T2"/>
    <property type="match status" value="1"/>
</dbReference>
<evidence type="ECO:0000256" key="3">
    <source>
        <dbReference type="SAM" id="SignalP"/>
    </source>
</evidence>
<comment type="caution">
    <text evidence="4">The sequence shown here is derived from an EMBL/GenBank/DDBJ whole genome shotgun (WGS) entry which is preliminary data.</text>
</comment>
<dbReference type="PANTHER" id="PTHR11240:SF22">
    <property type="entry name" value="RIBONUCLEASE T2"/>
    <property type="match status" value="1"/>
</dbReference>
<dbReference type="Gene3D" id="3.90.730.10">
    <property type="entry name" value="Ribonuclease T2-like"/>
    <property type="match status" value="1"/>
</dbReference>
<evidence type="ECO:0000313" key="5">
    <source>
        <dbReference type="Proteomes" id="UP000472676"/>
    </source>
</evidence>
<proteinExistence type="inferred from homology"/>
<keyword evidence="3" id="KW-0732">Signal</keyword>
<dbReference type="InterPro" id="IPR036430">
    <property type="entry name" value="RNase_T2-like_sf"/>
</dbReference>
<protein>
    <submittedName>
        <fullName evidence="4">Ribonuclease T(2)</fullName>
    </submittedName>
</protein>
<dbReference type="GO" id="GO:0006401">
    <property type="term" value="P:RNA catabolic process"/>
    <property type="evidence" value="ECO:0007669"/>
    <property type="project" value="TreeGrafter"/>
</dbReference>